<dbReference type="GO" id="GO:0016020">
    <property type="term" value="C:membrane"/>
    <property type="evidence" value="ECO:0007669"/>
    <property type="project" value="UniProtKB-SubCell"/>
</dbReference>
<comment type="caution">
    <text evidence="9">The sequence shown here is derived from an EMBL/GenBank/DDBJ whole genome shotgun (WGS) entry which is preliminary data.</text>
</comment>
<dbReference type="PANTHER" id="PTHR33048">
    <property type="entry name" value="PTH11-LIKE INTEGRAL MEMBRANE PROTEIN (AFU_ORTHOLOGUE AFUA_5G11245)"/>
    <property type="match status" value="1"/>
</dbReference>
<gene>
    <name evidence="9" type="ORF">DHEL01_v207948</name>
</gene>
<evidence type="ECO:0000313" key="9">
    <source>
        <dbReference type="EMBL" id="POS73662.1"/>
    </source>
</evidence>
<dbReference type="InterPro" id="IPR052337">
    <property type="entry name" value="SAT4-like"/>
</dbReference>
<reference evidence="9" key="1">
    <citation type="submission" date="2017-09" db="EMBL/GenBank/DDBJ databases">
        <title>Polyketide synthases of a Diaporthe helianthi virulent isolate.</title>
        <authorList>
            <person name="Baroncelli R."/>
        </authorList>
    </citation>
    <scope>NUCLEOTIDE SEQUENCE [LARGE SCALE GENOMIC DNA]</scope>
    <source>
        <strain evidence="9">7/96</strain>
    </source>
</reference>
<evidence type="ECO:0000259" key="8">
    <source>
        <dbReference type="Pfam" id="PF20684"/>
    </source>
</evidence>
<name>A0A2P5HTS5_DIAHE</name>
<dbReference type="PANTHER" id="PTHR33048:SF47">
    <property type="entry name" value="INTEGRAL MEMBRANE PROTEIN-RELATED"/>
    <property type="match status" value="1"/>
</dbReference>
<dbReference type="Pfam" id="PF20684">
    <property type="entry name" value="Fung_rhodopsin"/>
    <property type="match status" value="1"/>
</dbReference>
<feature type="domain" description="Rhodopsin" evidence="8">
    <location>
        <begin position="41"/>
        <end position="263"/>
    </location>
</feature>
<comment type="similarity">
    <text evidence="5">Belongs to the SAT4 family.</text>
</comment>
<evidence type="ECO:0000256" key="1">
    <source>
        <dbReference type="ARBA" id="ARBA00004141"/>
    </source>
</evidence>
<evidence type="ECO:0000256" key="2">
    <source>
        <dbReference type="ARBA" id="ARBA00022692"/>
    </source>
</evidence>
<evidence type="ECO:0000256" key="6">
    <source>
        <dbReference type="SAM" id="MobiDB-lite"/>
    </source>
</evidence>
<feature type="region of interest" description="Disordered" evidence="6">
    <location>
        <begin position="335"/>
        <end position="359"/>
    </location>
</feature>
<keyword evidence="4 7" id="KW-0472">Membrane</keyword>
<dbReference type="Proteomes" id="UP000094444">
    <property type="component" value="Unassembled WGS sequence"/>
</dbReference>
<dbReference type="InParanoid" id="A0A2P5HTS5"/>
<feature type="compositionally biased region" description="Polar residues" evidence="6">
    <location>
        <begin position="335"/>
        <end position="345"/>
    </location>
</feature>
<keyword evidence="2 7" id="KW-0812">Transmembrane</keyword>
<feature type="transmembrane region" description="Helical" evidence="7">
    <location>
        <begin position="137"/>
        <end position="157"/>
    </location>
</feature>
<evidence type="ECO:0000313" key="10">
    <source>
        <dbReference type="Proteomes" id="UP000094444"/>
    </source>
</evidence>
<comment type="subcellular location">
    <subcellularLocation>
        <location evidence="1">Membrane</location>
        <topology evidence="1">Multi-pass membrane protein</topology>
    </subcellularLocation>
</comment>
<feature type="transmembrane region" description="Helical" evidence="7">
    <location>
        <begin position="214"/>
        <end position="236"/>
    </location>
</feature>
<feature type="transmembrane region" description="Helical" evidence="7">
    <location>
        <begin position="101"/>
        <end position="125"/>
    </location>
</feature>
<evidence type="ECO:0000256" key="3">
    <source>
        <dbReference type="ARBA" id="ARBA00022989"/>
    </source>
</evidence>
<evidence type="ECO:0000256" key="7">
    <source>
        <dbReference type="SAM" id="Phobius"/>
    </source>
</evidence>
<dbReference type="EMBL" id="MAVT02000757">
    <property type="protein sequence ID" value="POS73662.1"/>
    <property type="molecule type" value="Genomic_DNA"/>
</dbReference>
<proteinExistence type="inferred from homology"/>
<evidence type="ECO:0000256" key="5">
    <source>
        <dbReference type="ARBA" id="ARBA00038359"/>
    </source>
</evidence>
<evidence type="ECO:0000256" key="4">
    <source>
        <dbReference type="ARBA" id="ARBA00023136"/>
    </source>
</evidence>
<accession>A0A2P5HTS5</accession>
<protein>
    <recommendedName>
        <fullName evidence="8">Rhodopsin domain-containing protein</fullName>
    </recommendedName>
</protein>
<keyword evidence="10" id="KW-1185">Reference proteome</keyword>
<feature type="transmembrane region" description="Helical" evidence="7">
    <location>
        <begin position="57"/>
        <end position="81"/>
    </location>
</feature>
<dbReference type="STRING" id="158607.A0A2P5HTS5"/>
<sequence length="377" mass="40081">MGSHAADLSQFSQEYIDHDRGPAIIGVSIAVGLLALVTVGLRLWARHMKRVALGIEDYLIIVCVPLVIGTVICAVRLGGVGRHYAVIRIEDPAAYGRGQTALFAVETIYGSLLVLCKFSILAMYWRIFPTSFVRKGCCVLGGLTLAWIIAVALVSFLQCQPLRKIWIPDTPGHCIDNTKFFIGNAVPNIFTDCAIMALPAYEISRLRMGASQKIGLAGIFLLGVFVSFISAIRLIFLFQLTAVVEGESAVICACLPLLRPVAQAVFGRVLTSGAGRSSSRRPTGLSALNSADLITIGGGAAGGGKRPGFKPGPRPFAVLDDADSGENILVGAHGISTSVQGSDSKAPSEGSDDIPLESITVRHEVEVSWTENKPRHG</sequence>
<dbReference type="OrthoDB" id="3934549at2759"/>
<organism evidence="9 10">
    <name type="scientific">Diaporthe helianthi</name>
    <dbReference type="NCBI Taxonomy" id="158607"/>
    <lineage>
        <taxon>Eukaryota</taxon>
        <taxon>Fungi</taxon>
        <taxon>Dikarya</taxon>
        <taxon>Ascomycota</taxon>
        <taxon>Pezizomycotina</taxon>
        <taxon>Sordariomycetes</taxon>
        <taxon>Sordariomycetidae</taxon>
        <taxon>Diaporthales</taxon>
        <taxon>Diaporthaceae</taxon>
        <taxon>Diaporthe</taxon>
    </lineage>
</organism>
<keyword evidence="3 7" id="KW-1133">Transmembrane helix</keyword>
<dbReference type="InterPro" id="IPR049326">
    <property type="entry name" value="Rhodopsin_dom_fungi"/>
</dbReference>
<feature type="transmembrane region" description="Helical" evidence="7">
    <location>
        <begin position="23"/>
        <end position="45"/>
    </location>
</feature>
<dbReference type="AlphaFoldDB" id="A0A2P5HTS5"/>